<feature type="domain" description="Primosomal protein N' 3' DNA-binding" evidence="4">
    <location>
        <begin position="16"/>
        <end position="101"/>
    </location>
</feature>
<reference evidence="5 6" key="1">
    <citation type="journal article" date="2016" name="Nat. Commun.">
        <title>Thousands of microbial genomes shed light on interconnected biogeochemical processes in an aquifer system.</title>
        <authorList>
            <person name="Anantharaman K."/>
            <person name="Brown C.T."/>
            <person name="Hug L.A."/>
            <person name="Sharon I."/>
            <person name="Castelle C.J."/>
            <person name="Probst A.J."/>
            <person name="Thomas B.C."/>
            <person name="Singh A."/>
            <person name="Wilkins M.J."/>
            <person name="Karaoz U."/>
            <person name="Brodie E.L."/>
            <person name="Williams K.H."/>
            <person name="Hubbard S.S."/>
            <person name="Banfield J.F."/>
        </authorList>
    </citation>
    <scope>NUCLEOTIDE SEQUENCE [LARGE SCALE GENOMIC DNA]</scope>
</reference>
<keyword evidence="1" id="KW-0547">Nucleotide-binding</keyword>
<dbReference type="GO" id="GO:0005524">
    <property type="term" value="F:ATP binding"/>
    <property type="evidence" value="ECO:0007669"/>
    <property type="project" value="UniProtKB-KW"/>
</dbReference>
<dbReference type="GO" id="GO:0003677">
    <property type="term" value="F:DNA binding"/>
    <property type="evidence" value="ECO:0007669"/>
    <property type="project" value="UniProtKB-KW"/>
</dbReference>
<dbReference type="GO" id="GO:0043138">
    <property type="term" value="F:3'-5' DNA helicase activity"/>
    <property type="evidence" value="ECO:0007669"/>
    <property type="project" value="TreeGrafter"/>
</dbReference>
<dbReference type="PANTHER" id="PTHR30580:SF0">
    <property type="entry name" value="PRIMOSOMAL PROTEIN N"/>
    <property type="match status" value="1"/>
</dbReference>
<dbReference type="InterPro" id="IPR042115">
    <property type="entry name" value="PriA_3primeBD_sf"/>
</dbReference>
<dbReference type="InterPro" id="IPR027417">
    <property type="entry name" value="P-loop_NTPase"/>
</dbReference>
<gene>
    <name evidence="5" type="ORF">A2304_02345</name>
</gene>
<dbReference type="GO" id="GO:0006310">
    <property type="term" value="P:DNA recombination"/>
    <property type="evidence" value="ECO:0007669"/>
    <property type="project" value="TreeGrafter"/>
</dbReference>
<accession>A0A1F7W805</accession>
<keyword evidence="2" id="KW-0067">ATP-binding</keyword>
<evidence type="ECO:0000256" key="1">
    <source>
        <dbReference type="ARBA" id="ARBA00022741"/>
    </source>
</evidence>
<sequence>MIAEVYPIMRMPRRFGIFDYEFPEEKTILRGTFVRIPFRFGETMGVVARVKEGGGRGIKLKQIASVFEEILPFSDAELSAIEDIAFDVAQSVSTILYASVPKLTKRELKFAQNDSVPLTIPAREAPSITLAASQVGQRAASFVAMPDVRRSCVLLTAYLREHPDEPVMALLPNVRDAKLIASRLGGFSPIVVTGEETPLERARAWRAWRACKTGLLIGTRTAALWTHPALGAIFLLRSGHPNHKQDERNPRFDARAVAEILRIRLHARVIYVDVAPRADDLATLDPIDLLGPRTRPPSAVADMNVERFGAPHPRIGQSALLRIAETLSTRRRVLCAYNLKGVSRRLQCADCSYRFPCLSCGGVFASYGQTIQCHRCGRIEPMPLSCPSCNGSRLAARGYGNRAVAAALQTLFPEATVRCVEKGTDPAGSDQSDILVVTRHYYENIFDPFQPPNVGLVVDLDADLPLYEPTMRAVEHAILNMEEWRGVANACRADFLVQTEVPDLFRSIFSERDRVLSDDLTTRQAYGQPPFRRICMIRFRSSEPHERDHALRAMSDRIREGVPTAMISDGENLRVSIPPEDKNLLFEIFSNADDGYIIDTRPLE</sequence>
<dbReference type="Proteomes" id="UP000176501">
    <property type="component" value="Unassembled WGS sequence"/>
</dbReference>
<protein>
    <recommendedName>
        <fullName evidence="4">Primosomal protein N' 3' DNA-binding domain-containing protein</fullName>
    </recommendedName>
</protein>
<dbReference type="GO" id="GO:0006270">
    <property type="term" value="P:DNA replication initiation"/>
    <property type="evidence" value="ECO:0007669"/>
    <property type="project" value="TreeGrafter"/>
</dbReference>
<name>A0A1F7W805_9BACT</name>
<evidence type="ECO:0000259" key="4">
    <source>
        <dbReference type="Pfam" id="PF17764"/>
    </source>
</evidence>
<evidence type="ECO:0000256" key="2">
    <source>
        <dbReference type="ARBA" id="ARBA00022840"/>
    </source>
</evidence>
<dbReference type="EMBL" id="MGFE01000020">
    <property type="protein sequence ID" value="OGL98508.1"/>
    <property type="molecule type" value="Genomic_DNA"/>
</dbReference>
<evidence type="ECO:0000313" key="6">
    <source>
        <dbReference type="Proteomes" id="UP000176501"/>
    </source>
</evidence>
<dbReference type="Gene3D" id="3.40.1440.60">
    <property type="entry name" value="PriA, 3(prime) DNA-binding domain"/>
    <property type="match status" value="1"/>
</dbReference>
<organism evidence="5 6">
    <name type="scientific">Candidatus Uhrbacteria bacterium RIFOXYB2_FULL_57_15</name>
    <dbReference type="NCBI Taxonomy" id="1802422"/>
    <lineage>
        <taxon>Bacteria</taxon>
        <taxon>Candidatus Uhriibacteriota</taxon>
    </lineage>
</organism>
<dbReference type="PANTHER" id="PTHR30580">
    <property type="entry name" value="PRIMOSOMAL PROTEIN N"/>
    <property type="match status" value="1"/>
</dbReference>
<evidence type="ECO:0000313" key="5">
    <source>
        <dbReference type="EMBL" id="OGL98508.1"/>
    </source>
</evidence>
<dbReference type="Pfam" id="PF17764">
    <property type="entry name" value="PriA_3primeBD"/>
    <property type="match status" value="1"/>
</dbReference>
<dbReference type="AlphaFoldDB" id="A0A1F7W805"/>
<dbReference type="Gene3D" id="3.40.50.300">
    <property type="entry name" value="P-loop containing nucleotide triphosphate hydrolases"/>
    <property type="match status" value="1"/>
</dbReference>
<evidence type="ECO:0000256" key="3">
    <source>
        <dbReference type="ARBA" id="ARBA00023125"/>
    </source>
</evidence>
<dbReference type="GO" id="GO:0006302">
    <property type="term" value="P:double-strand break repair"/>
    <property type="evidence" value="ECO:0007669"/>
    <property type="project" value="TreeGrafter"/>
</dbReference>
<proteinExistence type="predicted"/>
<keyword evidence="3" id="KW-0238">DNA-binding</keyword>
<comment type="caution">
    <text evidence="5">The sequence shown here is derived from an EMBL/GenBank/DDBJ whole genome shotgun (WGS) entry which is preliminary data.</text>
</comment>
<dbReference type="InterPro" id="IPR041222">
    <property type="entry name" value="PriA_3primeBD"/>
</dbReference>